<evidence type="ECO:0008006" key="2">
    <source>
        <dbReference type="Google" id="ProtNLM"/>
    </source>
</evidence>
<gene>
    <name evidence="1" type="ORF">S03H2_40815</name>
</gene>
<reference evidence="1" key="1">
    <citation type="journal article" date="2014" name="Front. Microbiol.">
        <title>High frequency of phylogenetically diverse reductive dehalogenase-homologous genes in deep subseafloor sedimentary metagenomes.</title>
        <authorList>
            <person name="Kawai M."/>
            <person name="Futagami T."/>
            <person name="Toyoda A."/>
            <person name="Takaki Y."/>
            <person name="Nishi S."/>
            <person name="Hori S."/>
            <person name="Arai W."/>
            <person name="Tsubouchi T."/>
            <person name="Morono Y."/>
            <person name="Uchiyama I."/>
            <person name="Ito T."/>
            <person name="Fujiyama A."/>
            <person name="Inagaki F."/>
            <person name="Takami H."/>
        </authorList>
    </citation>
    <scope>NUCLEOTIDE SEQUENCE</scope>
    <source>
        <strain evidence="1">Expedition CK06-06</strain>
    </source>
</reference>
<dbReference type="AlphaFoldDB" id="X1J5R9"/>
<comment type="caution">
    <text evidence="1">The sequence shown here is derived from an EMBL/GenBank/DDBJ whole genome shotgun (WGS) entry which is preliminary data.</text>
</comment>
<proteinExistence type="predicted"/>
<name>X1J5R9_9ZZZZ</name>
<protein>
    <recommendedName>
        <fullName evidence="2">Sortilin N-terminal domain-containing protein</fullName>
    </recommendedName>
</protein>
<dbReference type="EMBL" id="BARU01025323">
    <property type="protein sequence ID" value="GAH65093.1"/>
    <property type="molecule type" value="Genomic_DNA"/>
</dbReference>
<feature type="non-terminal residue" evidence="1">
    <location>
        <position position="273"/>
    </location>
</feature>
<sequence length="273" mass="29157">YNQISLIDTAMTTIVDLAPSPDYNQDNTLFMLTWGGEHSLWRSLNGGTRWERVFTSAMANVDSLSLVELPPQYGNGSQVVILAGASSGNPAIWKSTDNGQTFPSQVTPRDPTTKATFSIDTWAIVNDTTFFIGSFDGSTGLVYRTTKSGSSYSTPAATDNQTINSIALSSNYEQDETILIGDTNGWVFWSEDNGGSFEPLPPGVASSPLTGSITVAFDSKFSSNNTVYAASDTANAGIYRFTIGTDTAWESIDSTLPTGGMLKQLIASDNGTL</sequence>
<feature type="non-terminal residue" evidence="1">
    <location>
        <position position="1"/>
    </location>
</feature>
<organism evidence="1">
    <name type="scientific">marine sediment metagenome</name>
    <dbReference type="NCBI Taxonomy" id="412755"/>
    <lineage>
        <taxon>unclassified sequences</taxon>
        <taxon>metagenomes</taxon>
        <taxon>ecological metagenomes</taxon>
    </lineage>
</organism>
<dbReference type="SUPFAM" id="SSF110296">
    <property type="entry name" value="Oligoxyloglucan reducing end-specific cellobiohydrolase"/>
    <property type="match status" value="1"/>
</dbReference>
<accession>X1J5R9</accession>
<evidence type="ECO:0000313" key="1">
    <source>
        <dbReference type="EMBL" id="GAH65093.1"/>
    </source>
</evidence>
<dbReference type="InterPro" id="IPR015943">
    <property type="entry name" value="WD40/YVTN_repeat-like_dom_sf"/>
</dbReference>
<dbReference type="Gene3D" id="2.130.10.10">
    <property type="entry name" value="YVTN repeat-like/Quinoprotein amine dehydrogenase"/>
    <property type="match status" value="2"/>
</dbReference>